<dbReference type="InterPro" id="IPR023828">
    <property type="entry name" value="Peptidase_S8_Ser-AS"/>
</dbReference>
<evidence type="ECO:0000256" key="2">
    <source>
        <dbReference type="ARBA" id="ARBA00022670"/>
    </source>
</evidence>
<sequence length="522" mass="53033">MSNSIEAAPARRRTVLANLIAHLAPGAARAAAFERFSLALERHLLPNADLASSSDGTGVQRRIVVLDMDQDELAAKLRLLPDDVIAEPEMLRSPALAYPAPLQPTRRADASAPGSGAQLELRLVNRWGAGVGGATVMVAFHRIDAPATSVTTGAVSDGAGQVSLAYDALAWAPAFVAVEPAGGYWTLAASQPCSGHTLLLRELDDGAALHWWHLVCGLGGAAMRAGGGVRIGVVDTGIGPHPALAHAHGLGAIADGVFCAGAQAARDCQTHGTHVSGIIGARAMDGADGAATPLGLAPEAQLMMLRIFGQHGGGSQADVSAALDLLAGAHRADIINLSLVGDPSRLEHDAISAAYGHGCVCVCAAGNQNGAAVGAPASYPESIAVSALGLLNTAPPGSMGAFNMPQAPQCFTQGGLFLASFSNVGPQLFCSAPGNGIVSTIPVRGADPEPYADMCGTSMAAPMVSAILACLLAEDDAYLAMPRDQARAIAAKAILARFCHPLGLGYALEGRGVARVAAALRR</sequence>
<dbReference type="Proteomes" id="UP000831532">
    <property type="component" value="Chromosome"/>
</dbReference>
<comment type="similarity">
    <text evidence="1 5 6">Belongs to the peptidase S8 family.</text>
</comment>
<dbReference type="PANTHER" id="PTHR43806">
    <property type="entry name" value="PEPTIDASE S8"/>
    <property type="match status" value="1"/>
</dbReference>
<dbReference type="SUPFAM" id="SSF52743">
    <property type="entry name" value="Subtilisin-like"/>
    <property type="match status" value="1"/>
</dbReference>
<gene>
    <name evidence="8" type="ORF">INH39_27550</name>
</gene>
<evidence type="ECO:0000256" key="6">
    <source>
        <dbReference type="RuleBase" id="RU003355"/>
    </source>
</evidence>
<dbReference type="Pfam" id="PF00082">
    <property type="entry name" value="Peptidase_S8"/>
    <property type="match status" value="1"/>
</dbReference>
<evidence type="ECO:0000256" key="1">
    <source>
        <dbReference type="ARBA" id="ARBA00011073"/>
    </source>
</evidence>
<dbReference type="PROSITE" id="PS00138">
    <property type="entry name" value="SUBTILASE_SER"/>
    <property type="match status" value="1"/>
</dbReference>
<proteinExistence type="inferred from homology"/>
<dbReference type="RefSeq" id="WP_243490324.1">
    <property type="nucleotide sequence ID" value="NZ_CP063361.1"/>
</dbReference>
<reference evidence="8 9" key="1">
    <citation type="submission" date="2020-10" db="EMBL/GenBank/DDBJ databases">
        <title>Genome analysis of Massilia species.</title>
        <authorList>
            <person name="Jung D.-H."/>
        </authorList>
    </citation>
    <scope>NUCLEOTIDE SEQUENCE [LARGE SCALE GENOMIC DNA]</scope>
    <source>
        <strain evidence="9">sipir</strain>
    </source>
</reference>
<dbReference type="PROSITE" id="PS00136">
    <property type="entry name" value="SUBTILASE_ASP"/>
    <property type="match status" value="1"/>
</dbReference>
<dbReference type="InterPro" id="IPR023827">
    <property type="entry name" value="Peptidase_S8_Asp-AS"/>
</dbReference>
<protein>
    <submittedName>
        <fullName evidence="8">S8 family serine peptidase</fullName>
    </submittedName>
</protein>
<accession>A0ABY4A2Z1</accession>
<keyword evidence="4 5" id="KW-0720">Serine protease</keyword>
<evidence type="ECO:0000313" key="9">
    <source>
        <dbReference type="Proteomes" id="UP000831532"/>
    </source>
</evidence>
<dbReference type="PROSITE" id="PS51892">
    <property type="entry name" value="SUBTILASE"/>
    <property type="match status" value="1"/>
</dbReference>
<keyword evidence="3 5" id="KW-0378">Hydrolase</keyword>
<keyword evidence="2 5" id="KW-0645">Protease</keyword>
<keyword evidence="9" id="KW-1185">Reference proteome</keyword>
<evidence type="ECO:0000313" key="8">
    <source>
        <dbReference type="EMBL" id="UOD29133.1"/>
    </source>
</evidence>
<feature type="domain" description="Peptidase S8/S53" evidence="7">
    <location>
        <begin position="226"/>
        <end position="489"/>
    </location>
</feature>
<dbReference type="Gene3D" id="3.40.50.200">
    <property type="entry name" value="Peptidase S8/S53 domain"/>
    <property type="match status" value="1"/>
</dbReference>
<name>A0ABY4A2Z1_9BURK</name>
<dbReference type="PANTHER" id="PTHR43806:SF11">
    <property type="entry name" value="CEREVISIN-RELATED"/>
    <property type="match status" value="1"/>
</dbReference>
<dbReference type="PROSITE" id="PS00137">
    <property type="entry name" value="SUBTILASE_HIS"/>
    <property type="match status" value="1"/>
</dbReference>
<evidence type="ECO:0000256" key="5">
    <source>
        <dbReference type="PROSITE-ProRule" id="PRU01240"/>
    </source>
</evidence>
<evidence type="ECO:0000259" key="7">
    <source>
        <dbReference type="Pfam" id="PF00082"/>
    </source>
</evidence>
<feature type="active site" description="Charge relay system" evidence="5">
    <location>
        <position position="458"/>
    </location>
</feature>
<evidence type="ECO:0000256" key="4">
    <source>
        <dbReference type="ARBA" id="ARBA00022825"/>
    </source>
</evidence>
<dbReference type="InterPro" id="IPR050131">
    <property type="entry name" value="Peptidase_S8_subtilisin-like"/>
</dbReference>
<feature type="active site" description="Charge relay system" evidence="5">
    <location>
        <position position="271"/>
    </location>
</feature>
<evidence type="ECO:0000256" key="3">
    <source>
        <dbReference type="ARBA" id="ARBA00022801"/>
    </source>
</evidence>
<dbReference type="InterPro" id="IPR022398">
    <property type="entry name" value="Peptidase_S8_His-AS"/>
</dbReference>
<dbReference type="InterPro" id="IPR000209">
    <property type="entry name" value="Peptidase_S8/S53_dom"/>
</dbReference>
<dbReference type="EMBL" id="CP063361">
    <property type="protein sequence ID" value="UOD29133.1"/>
    <property type="molecule type" value="Genomic_DNA"/>
</dbReference>
<dbReference type="InterPro" id="IPR015500">
    <property type="entry name" value="Peptidase_S8_subtilisin-rel"/>
</dbReference>
<dbReference type="InterPro" id="IPR036852">
    <property type="entry name" value="Peptidase_S8/S53_dom_sf"/>
</dbReference>
<organism evidence="8 9">
    <name type="scientific">Massilia violaceinigra</name>
    <dbReference type="NCBI Taxonomy" id="2045208"/>
    <lineage>
        <taxon>Bacteria</taxon>
        <taxon>Pseudomonadati</taxon>
        <taxon>Pseudomonadota</taxon>
        <taxon>Betaproteobacteria</taxon>
        <taxon>Burkholderiales</taxon>
        <taxon>Oxalobacteraceae</taxon>
        <taxon>Telluria group</taxon>
        <taxon>Massilia</taxon>
    </lineage>
</organism>
<feature type="active site" description="Charge relay system" evidence="5">
    <location>
        <position position="235"/>
    </location>
</feature>
<dbReference type="PRINTS" id="PR00723">
    <property type="entry name" value="SUBTILISIN"/>
</dbReference>